<dbReference type="GO" id="GO:0032259">
    <property type="term" value="P:methylation"/>
    <property type="evidence" value="ECO:0007669"/>
    <property type="project" value="UniProtKB-KW"/>
</dbReference>
<organism evidence="4 5">
    <name type="scientific">Spirochaeta isovalerica</name>
    <dbReference type="NCBI Taxonomy" id="150"/>
    <lineage>
        <taxon>Bacteria</taxon>
        <taxon>Pseudomonadati</taxon>
        <taxon>Spirochaetota</taxon>
        <taxon>Spirochaetia</taxon>
        <taxon>Spirochaetales</taxon>
        <taxon>Spirochaetaceae</taxon>
        <taxon>Spirochaeta</taxon>
    </lineage>
</organism>
<dbReference type="EMBL" id="JACHGJ010000003">
    <property type="protein sequence ID" value="MBB6480412.1"/>
    <property type="molecule type" value="Genomic_DNA"/>
</dbReference>
<keyword evidence="5" id="KW-1185">Reference proteome</keyword>
<evidence type="ECO:0000256" key="1">
    <source>
        <dbReference type="ARBA" id="ARBA00022603"/>
    </source>
</evidence>
<gene>
    <name evidence="4" type="ORF">HNR50_002075</name>
</gene>
<dbReference type="CDD" id="cd02440">
    <property type="entry name" value="AdoMet_MTases"/>
    <property type="match status" value="1"/>
</dbReference>
<dbReference type="AlphaFoldDB" id="A0A841RDF1"/>
<keyword evidence="1 4" id="KW-0489">Methyltransferase</keyword>
<dbReference type="Gene3D" id="3.40.50.150">
    <property type="entry name" value="Vaccinia Virus protein VP39"/>
    <property type="match status" value="1"/>
</dbReference>
<dbReference type="InterPro" id="IPR029063">
    <property type="entry name" value="SAM-dependent_MTases_sf"/>
</dbReference>
<dbReference type="PANTHER" id="PTHR43861">
    <property type="entry name" value="TRANS-ACONITATE 2-METHYLTRANSFERASE-RELATED"/>
    <property type="match status" value="1"/>
</dbReference>
<dbReference type="RefSeq" id="WP_184746613.1">
    <property type="nucleotide sequence ID" value="NZ_JACHGJ010000003.1"/>
</dbReference>
<evidence type="ECO:0000256" key="2">
    <source>
        <dbReference type="ARBA" id="ARBA00022679"/>
    </source>
</evidence>
<name>A0A841RDF1_9SPIO</name>
<comment type="caution">
    <text evidence="4">The sequence shown here is derived from an EMBL/GenBank/DDBJ whole genome shotgun (WGS) entry which is preliminary data.</text>
</comment>
<sequence>MAASTNVERIRQYYNNDVQREWDRHERHRFEFPVTMHFLERFLKPGSRILDIGGGPGRYTLALAEAGHNVTLFDLAEANIAMAKEKADQMNLAVENFIQGDARDLSSLDGELFDAILIMGPFYHLSQKGDREKVIDQTLKLLKPQGILAGAFISHYAPIYDNLRNYPHTIKEQSENLLGFLKEGTHILSENEPGFIDAYFADPDEIVPFFSSFGLKELAFFGAESLISQSEMKLIDLGEELLAEWIGFACRTAETKGAIYGTDHLVYVGRKA</sequence>
<proteinExistence type="predicted"/>
<dbReference type="SUPFAM" id="SSF53335">
    <property type="entry name" value="S-adenosyl-L-methionine-dependent methyltransferases"/>
    <property type="match status" value="1"/>
</dbReference>
<evidence type="ECO:0000259" key="3">
    <source>
        <dbReference type="Pfam" id="PF13649"/>
    </source>
</evidence>
<accession>A0A841RDF1</accession>
<dbReference type="Proteomes" id="UP000587760">
    <property type="component" value="Unassembled WGS sequence"/>
</dbReference>
<feature type="domain" description="Methyltransferase" evidence="3">
    <location>
        <begin position="49"/>
        <end position="146"/>
    </location>
</feature>
<dbReference type="InterPro" id="IPR041698">
    <property type="entry name" value="Methyltransf_25"/>
</dbReference>
<dbReference type="GO" id="GO:0008168">
    <property type="term" value="F:methyltransferase activity"/>
    <property type="evidence" value="ECO:0007669"/>
    <property type="project" value="UniProtKB-KW"/>
</dbReference>
<keyword evidence="2" id="KW-0808">Transferase</keyword>
<protein>
    <submittedName>
        <fullName evidence="4">2-polyprenyl-3-methyl-5-hydroxy-6-metoxy-1, 4-benzoquinol methylase</fullName>
    </submittedName>
</protein>
<dbReference type="Pfam" id="PF13649">
    <property type="entry name" value="Methyltransf_25"/>
    <property type="match status" value="1"/>
</dbReference>
<dbReference type="PANTHER" id="PTHR43861:SF1">
    <property type="entry name" value="TRANS-ACONITATE 2-METHYLTRANSFERASE"/>
    <property type="match status" value="1"/>
</dbReference>
<evidence type="ECO:0000313" key="4">
    <source>
        <dbReference type="EMBL" id="MBB6480412.1"/>
    </source>
</evidence>
<evidence type="ECO:0000313" key="5">
    <source>
        <dbReference type="Proteomes" id="UP000587760"/>
    </source>
</evidence>
<reference evidence="4 5" key="1">
    <citation type="submission" date="2020-08" db="EMBL/GenBank/DDBJ databases">
        <title>Genomic Encyclopedia of Type Strains, Phase IV (KMG-IV): sequencing the most valuable type-strain genomes for metagenomic binning, comparative biology and taxonomic classification.</title>
        <authorList>
            <person name="Goeker M."/>
        </authorList>
    </citation>
    <scope>NUCLEOTIDE SEQUENCE [LARGE SCALE GENOMIC DNA]</scope>
    <source>
        <strain evidence="4 5">DSM 2461</strain>
    </source>
</reference>